<keyword evidence="3" id="KW-1185">Reference proteome</keyword>
<organism evidence="2 3">
    <name type="scientific">Croceimicrobium hydrocarbonivorans</name>
    <dbReference type="NCBI Taxonomy" id="2761580"/>
    <lineage>
        <taxon>Bacteria</taxon>
        <taxon>Pseudomonadati</taxon>
        <taxon>Bacteroidota</taxon>
        <taxon>Flavobacteriia</taxon>
        <taxon>Flavobacteriales</taxon>
        <taxon>Owenweeksiaceae</taxon>
        <taxon>Croceimicrobium</taxon>
    </lineage>
</organism>
<dbReference type="Proteomes" id="UP000516305">
    <property type="component" value="Chromosome"/>
</dbReference>
<name>A0A7H0VC58_9FLAO</name>
<proteinExistence type="predicted"/>
<dbReference type="RefSeq" id="WP_210757835.1">
    <property type="nucleotide sequence ID" value="NZ_CP060139.1"/>
</dbReference>
<dbReference type="AlphaFoldDB" id="A0A7H0VC58"/>
<evidence type="ECO:0000256" key="1">
    <source>
        <dbReference type="SAM" id="SignalP"/>
    </source>
</evidence>
<accession>A0A7H0VC58</accession>
<evidence type="ECO:0000313" key="3">
    <source>
        <dbReference type="Proteomes" id="UP000516305"/>
    </source>
</evidence>
<dbReference type="KEGG" id="chyd:H4K34_13090"/>
<dbReference type="EMBL" id="CP060139">
    <property type="protein sequence ID" value="QNR23306.1"/>
    <property type="molecule type" value="Genomic_DNA"/>
</dbReference>
<reference evidence="2 3" key="1">
    <citation type="submission" date="2020-08" db="EMBL/GenBank/DDBJ databases">
        <title>Croceimicrobium hydrocarbonivorans gen. nov., sp. nov., a novel marine bacterium isolated from a bacterial consortium that degrades polyethylene terephthalate.</title>
        <authorList>
            <person name="Liu R."/>
        </authorList>
    </citation>
    <scope>NUCLEOTIDE SEQUENCE [LARGE SCALE GENOMIC DNA]</scope>
    <source>
        <strain evidence="2 3">A20-9</strain>
    </source>
</reference>
<protein>
    <submittedName>
        <fullName evidence="2">Uncharacterized protein</fullName>
    </submittedName>
</protein>
<feature type="signal peptide" evidence="1">
    <location>
        <begin position="1"/>
        <end position="19"/>
    </location>
</feature>
<keyword evidence="1" id="KW-0732">Signal</keyword>
<feature type="chain" id="PRO_5029009739" evidence="1">
    <location>
        <begin position="20"/>
        <end position="137"/>
    </location>
</feature>
<evidence type="ECO:0000313" key="2">
    <source>
        <dbReference type="EMBL" id="QNR23306.1"/>
    </source>
</evidence>
<sequence length="137" mass="15878">MKRLLYCIFFILSATPIFAQIIVIENVGSYDRKQKYEFLVSNDSIDVKVIDGSYYANILASDFQNFAKRVEQLGIPKVSLANLSKASFHTWMITIITGTRYQEYILIGKEDTIHFVNEMREERISARLKSVLEELKD</sequence>
<gene>
    <name evidence="2" type="ORF">H4K34_13090</name>
</gene>